<reference evidence="2 3" key="1">
    <citation type="submission" date="2018-08" db="EMBL/GenBank/DDBJ databases">
        <title>Genomic Encyclopedia of Archaeal and Bacterial Type Strains, Phase II (KMG-II): from individual species to whole genera.</title>
        <authorList>
            <person name="Goeker M."/>
        </authorList>
    </citation>
    <scope>NUCLEOTIDE SEQUENCE [LARGE SCALE GENOMIC DNA]</scope>
    <source>
        <strain evidence="2 3">DSM 45791</strain>
    </source>
</reference>
<evidence type="ECO:0000259" key="1">
    <source>
        <dbReference type="SMART" id="SM00871"/>
    </source>
</evidence>
<sequence>MAHAVTVVDVDAVPTAVVAAATTWREFPSLWKPLLDEVWACLRAGGITSGCRNIMLYKDAVPNVEVGVMLDRPCPLTGRVVASVLPAGRVARTVHYGSYADLGAAHRAVTDFCGAEGLSRNGVSWETYGPHHDDPAQVWTEITYQLA</sequence>
<dbReference type="Gene3D" id="3.20.80.10">
    <property type="entry name" value="Regulatory factor, effector binding domain"/>
    <property type="match status" value="1"/>
</dbReference>
<accession>A0A3E0GXR2</accession>
<dbReference type="RefSeq" id="WP_116180441.1">
    <property type="nucleotide sequence ID" value="NZ_CP144375.1"/>
</dbReference>
<dbReference type="InterPro" id="IPR010499">
    <property type="entry name" value="AraC_E-bd"/>
</dbReference>
<dbReference type="EMBL" id="QUNO01000020">
    <property type="protein sequence ID" value="REH33024.1"/>
    <property type="molecule type" value="Genomic_DNA"/>
</dbReference>
<dbReference type="AlphaFoldDB" id="A0A3E0GXR2"/>
<name>A0A3E0GXR2_9PSEU</name>
<gene>
    <name evidence="2" type="ORF">BCF44_12096</name>
</gene>
<protein>
    <submittedName>
        <fullName evidence="2">Effector-binding domain-containing protein</fullName>
    </submittedName>
</protein>
<proteinExistence type="predicted"/>
<comment type="caution">
    <text evidence="2">The sequence shown here is derived from an EMBL/GenBank/DDBJ whole genome shotgun (WGS) entry which is preliminary data.</text>
</comment>
<keyword evidence="3" id="KW-1185">Reference proteome</keyword>
<evidence type="ECO:0000313" key="3">
    <source>
        <dbReference type="Proteomes" id="UP000256269"/>
    </source>
</evidence>
<organism evidence="2 3">
    <name type="scientific">Kutzneria buriramensis</name>
    <dbReference type="NCBI Taxonomy" id="1045776"/>
    <lineage>
        <taxon>Bacteria</taxon>
        <taxon>Bacillati</taxon>
        <taxon>Actinomycetota</taxon>
        <taxon>Actinomycetes</taxon>
        <taxon>Pseudonocardiales</taxon>
        <taxon>Pseudonocardiaceae</taxon>
        <taxon>Kutzneria</taxon>
    </lineage>
</organism>
<dbReference type="SMART" id="SM00871">
    <property type="entry name" value="AraC_E_bind"/>
    <property type="match status" value="1"/>
</dbReference>
<feature type="domain" description="AraC effector-binding" evidence="1">
    <location>
        <begin position="3"/>
        <end position="147"/>
    </location>
</feature>
<dbReference type="InterPro" id="IPR011256">
    <property type="entry name" value="Reg_factor_effector_dom_sf"/>
</dbReference>
<dbReference type="OrthoDB" id="64208at2"/>
<dbReference type="InterPro" id="IPR029442">
    <property type="entry name" value="GyrI-like"/>
</dbReference>
<dbReference type="SUPFAM" id="SSF55136">
    <property type="entry name" value="Probable bacterial effector-binding domain"/>
    <property type="match status" value="1"/>
</dbReference>
<evidence type="ECO:0000313" key="2">
    <source>
        <dbReference type="EMBL" id="REH33024.1"/>
    </source>
</evidence>
<dbReference type="Pfam" id="PF06445">
    <property type="entry name" value="GyrI-like"/>
    <property type="match status" value="1"/>
</dbReference>
<dbReference type="Proteomes" id="UP000256269">
    <property type="component" value="Unassembled WGS sequence"/>
</dbReference>